<dbReference type="Proteomes" id="UP000235392">
    <property type="component" value="Unassembled WGS sequence"/>
</dbReference>
<reference evidence="3 4" key="1">
    <citation type="submission" date="2017-11" db="EMBL/GenBank/DDBJ databases">
        <title>De novo assembly and phasing of dikaryotic genomes from two isolates of Puccinia coronata f. sp. avenae, the causal agent of oat crown rust.</title>
        <authorList>
            <person name="Miller M.E."/>
            <person name="Zhang Y."/>
            <person name="Omidvar V."/>
            <person name="Sperschneider J."/>
            <person name="Schwessinger B."/>
            <person name="Raley C."/>
            <person name="Palmer J.M."/>
            <person name="Garnica D."/>
            <person name="Upadhyaya N."/>
            <person name="Rathjen J."/>
            <person name="Taylor J.M."/>
            <person name="Park R.F."/>
            <person name="Dodds P.N."/>
            <person name="Hirsch C.D."/>
            <person name="Kianian S.F."/>
            <person name="Figueroa M."/>
        </authorList>
    </citation>
    <scope>NUCLEOTIDE SEQUENCE [LARGE SCALE GENOMIC DNA]</scope>
    <source>
        <strain evidence="1">12NC29</strain>
        <strain evidence="2">12SD80</strain>
    </source>
</reference>
<sequence length="72" mass="8252">MELHINPAKKEICQYAGLKCYSRSMTQIALQSPMTTTDVRMKSHKAKPIPLEALSIKILTDYSRQKRMRGIT</sequence>
<protein>
    <submittedName>
        <fullName evidence="1">Uncharacterized protein</fullName>
    </submittedName>
</protein>
<gene>
    <name evidence="1" type="ORF">PCANC_17488</name>
    <name evidence="2" type="ORF">PCASD_15315</name>
</gene>
<evidence type="ECO:0000313" key="2">
    <source>
        <dbReference type="EMBL" id="PLW34993.1"/>
    </source>
</evidence>
<dbReference type="Proteomes" id="UP000235388">
    <property type="component" value="Unassembled WGS sequence"/>
</dbReference>
<dbReference type="EMBL" id="PGCJ01000879">
    <property type="protein sequence ID" value="PLW16096.1"/>
    <property type="molecule type" value="Genomic_DNA"/>
</dbReference>
<organism evidence="1 3">
    <name type="scientific">Puccinia coronata f. sp. avenae</name>
    <dbReference type="NCBI Taxonomy" id="200324"/>
    <lineage>
        <taxon>Eukaryota</taxon>
        <taxon>Fungi</taxon>
        <taxon>Dikarya</taxon>
        <taxon>Basidiomycota</taxon>
        <taxon>Pucciniomycotina</taxon>
        <taxon>Pucciniomycetes</taxon>
        <taxon>Pucciniales</taxon>
        <taxon>Pucciniaceae</taxon>
        <taxon>Puccinia</taxon>
    </lineage>
</organism>
<comment type="caution">
    <text evidence="1">The sequence shown here is derived from an EMBL/GenBank/DDBJ whole genome shotgun (WGS) entry which is preliminary data.</text>
</comment>
<evidence type="ECO:0000313" key="1">
    <source>
        <dbReference type="EMBL" id="PLW16096.1"/>
    </source>
</evidence>
<dbReference type="AlphaFoldDB" id="A0A2N5SS88"/>
<dbReference type="EMBL" id="PGCI01000186">
    <property type="protein sequence ID" value="PLW34993.1"/>
    <property type="molecule type" value="Genomic_DNA"/>
</dbReference>
<evidence type="ECO:0000313" key="3">
    <source>
        <dbReference type="Proteomes" id="UP000235388"/>
    </source>
</evidence>
<evidence type="ECO:0000313" key="4">
    <source>
        <dbReference type="Proteomes" id="UP000235392"/>
    </source>
</evidence>
<keyword evidence="3" id="KW-1185">Reference proteome</keyword>
<proteinExistence type="predicted"/>
<accession>A0A2N5SS88</accession>
<name>A0A2N5SS88_9BASI</name>